<dbReference type="GO" id="GO:0009263">
    <property type="term" value="P:deoxyribonucleotide biosynthetic process"/>
    <property type="evidence" value="ECO:0007669"/>
    <property type="project" value="UniProtKB-KW"/>
</dbReference>
<gene>
    <name evidence="14" type="ORF">NMK71_05660</name>
</gene>
<evidence type="ECO:0000256" key="8">
    <source>
        <dbReference type="ARBA" id="ARBA00023157"/>
    </source>
</evidence>
<dbReference type="Pfam" id="PF00317">
    <property type="entry name" value="Ribonuc_red_lgN"/>
    <property type="match status" value="1"/>
</dbReference>
<evidence type="ECO:0000256" key="7">
    <source>
        <dbReference type="ARBA" id="ARBA00023116"/>
    </source>
</evidence>
<evidence type="ECO:0000256" key="11">
    <source>
        <dbReference type="RuleBase" id="RU364064"/>
    </source>
</evidence>
<dbReference type="InterPro" id="IPR013509">
    <property type="entry name" value="RNR_lsu_N"/>
</dbReference>
<evidence type="ECO:0000256" key="4">
    <source>
        <dbReference type="ARBA" id="ARBA00022634"/>
    </source>
</evidence>
<evidence type="ECO:0000259" key="12">
    <source>
        <dbReference type="Pfam" id="PF00317"/>
    </source>
</evidence>
<dbReference type="RefSeq" id="WP_304420430.1">
    <property type="nucleotide sequence ID" value="NZ_JANCMU010000002.1"/>
</dbReference>
<dbReference type="NCBIfam" id="TIGR02504">
    <property type="entry name" value="NrdJ_Z"/>
    <property type="match status" value="1"/>
</dbReference>
<evidence type="ECO:0000313" key="15">
    <source>
        <dbReference type="Proteomes" id="UP001152599"/>
    </source>
</evidence>
<dbReference type="SUPFAM" id="SSF51998">
    <property type="entry name" value="PFL-like glycyl radical enzymes"/>
    <property type="match status" value="1"/>
</dbReference>
<dbReference type="CDD" id="cd02888">
    <property type="entry name" value="RNR_II_dimer"/>
    <property type="match status" value="1"/>
</dbReference>
<keyword evidence="8" id="KW-1015">Disulfide bond</keyword>
<dbReference type="GO" id="GO:0005524">
    <property type="term" value="F:ATP binding"/>
    <property type="evidence" value="ECO:0007669"/>
    <property type="project" value="InterPro"/>
</dbReference>
<comment type="similarity">
    <text evidence="2 11">Belongs to the ribonucleoside diphosphate reductase class-2 family.</text>
</comment>
<keyword evidence="4 11" id="KW-0237">DNA synthesis</keyword>
<evidence type="ECO:0000256" key="1">
    <source>
        <dbReference type="ARBA" id="ARBA00001922"/>
    </source>
</evidence>
<keyword evidence="3 11" id="KW-0846">Cobalamin</keyword>
<evidence type="ECO:0000256" key="10">
    <source>
        <dbReference type="ARBA" id="ARBA00047754"/>
    </source>
</evidence>
<dbReference type="InterPro" id="IPR000788">
    <property type="entry name" value="RNR_lg_C"/>
</dbReference>
<keyword evidence="9 11" id="KW-0170">Cobalt</keyword>
<evidence type="ECO:0000256" key="6">
    <source>
        <dbReference type="ARBA" id="ARBA00023002"/>
    </source>
</evidence>
<evidence type="ECO:0000256" key="9">
    <source>
        <dbReference type="ARBA" id="ARBA00023285"/>
    </source>
</evidence>
<dbReference type="Gene3D" id="3.20.70.20">
    <property type="match status" value="1"/>
</dbReference>
<dbReference type="GO" id="GO:0031419">
    <property type="term" value="F:cobalamin binding"/>
    <property type="evidence" value="ECO:0007669"/>
    <property type="project" value="UniProtKB-KW"/>
</dbReference>
<keyword evidence="6 11" id="KW-0560">Oxidoreductase</keyword>
<dbReference type="InterPro" id="IPR013344">
    <property type="entry name" value="RNR_NrdJ/NrdZ"/>
</dbReference>
<protein>
    <recommendedName>
        <fullName evidence="11">Vitamin B12-dependent ribonucleotide reductase</fullName>
        <ecNumber evidence="11">1.17.4.1</ecNumber>
    </recommendedName>
</protein>
<accession>A0A9X4MVZ9</accession>
<organism evidence="14 15">
    <name type="scientific">Profundicola chukchiensis</name>
    <dbReference type="NCBI Taxonomy" id="2961959"/>
    <lineage>
        <taxon>Bacteria</taxon>
        <taxon>Pseudomonadati</taxon>
        <taxon>Bacteroidota</taxon>
        <taxon>Flavobacteriia</taxon>
        <taxon>Flavobacteriales</taxon>
        <taxon>Weeksellaceae</taxon>
        <taxon>Profundicola</taxon>
    </lineage>
</organism>
<comment type="cofactor">
    <cofactor evidence="1 11">
        <name>adenosylcob(III)alamin</name>
        <dbReference type="ChEBI" id="CHEBI:18408"/>
    </cofactor>
</comment>
<evidence type="ECO:0000256" key="5">
    <source>
        <dbReference type="ARBA" id="ARBA00022741"/>
    </source>
</evidence>
<dbReference type="Proteomes" id="UP001152599">
    <property type="component" value="Unassembled WGS sequence"/>
</dbReference>
<comment type="function">
    <text evidence="11">Catalyzes the reduction of ribonucleotides to deoxyribonucleotides. May function to provide a pool of deoxyribonucleotide precursors for DNA repair during oxygen limitation and/or for immediate growth after restoration of oxygen.</text>
</comment>
<comment type="caution">
    <text evidence="14">The sequence shown here is derived from an EMBL/GenBank/DDBJ whole genome shotgun (WGS) entry which is preliminary data.</text>
</comment>
<evidence type="ECO:0000256" key="2">
    <source>
        <dbReference type="ARBA" id="ARBA00007405"/>
    </source>
</evidence>
<proteinExistence type="inferred from homology"/>
<dbReference type="GO" id="GO:0004748">
    <property type="term" value="F:ribonucleoside-diphosphate reductase activity, thioredoxin disulfide as acceptor"/>
    <property type="evidence" value="ECO:0007669"/>
    <property type="project" value="UniProtKB-EC"/>
</dbReference>
<evidence type="ECO:0000259" key="13">
    <source>
        <dbReference type="Pfam" id="PF02867"/>
    </source>
</evidence>
<reference evidence="14" key="1">
    <citation type="submission" date="2022-07" db="EMBL/GenBank/DDBJ databases">
        <title>Description and genome-wide analysis of Profundicola chukchiensis gen. nov., sp. nov., marine bacteria isolated from bottom sediments of the Chukchi Sea.</title>
        <authorList>
            <person name="Romanenko L."/>
            <person name="Otstavnykh N."/>
            <person name="Kurilenko V."/>
            <person name="Eremeev V."/>
            <person name="Velansky P."/>
            <person name="Mikhailov V."/>
            <person name="Isaeva M."/>
        </authorList>
    </citation>
    <scope>NUCLEOTIDE SEQUENCE</scope>
    <source>
        <strain evidence="14">KMM 9713</strain>
    </source>
</reference>
<dbReference type="EMBL" id="JANCMU010000002">
    <property type="protein sequence ID" value="MDG4945893.1"/>
    <property type="molecule type" value="Genomic_DNA"/>
</dbReference>
<dbReference type="Pfam" id="PF02867">
    <property type="entry name" value="Ribonuc_red_lgC"/>
    <property type="match status" value="1"/>
</dbReference>
<keyword evidence="15" id="KW-1185">Reference proteome</keyword>
<dbReference type="PANTHER" id="PTHR43371:SF1">
    <property type="entry name" value="RIBONUCLEOSIDE-DIPHOSPHATE REDUCTASE"/>
    <property type="match status" value="1"/>
</dbReference>
<evidence type="ECO:0000256" key="3">
    <source>
        <dbReference type="ARBA" id="ARBA00022628"/>
    </source>
</evidence>
<dbReference type="AlphaFoldDB" id="A0A9X4MVZ9"/>
<feature type="domain" description="Ribonucleotide reductase large subunit C-terminal" evidence="13">
    <location>
        <begin position="126"/>
        <end position="644"/>
    </location>
</feature>
<feature type="domain" description="Ribonucleotide reductase large subunit N-terminal" evidence="12">
    <location>
        <begin position="29"/>
        <end position="87"/>
    </location>
</feature>
<comment type="catalytic activity">
    <reaction evidence="10 11">
        <text>a 2'-deoxyribonucleoside 5'-diphosphate + [thioredoxin]-disulfide + H2O = a ribonucleoside 5'-diphosphate + [thioredoxin]-dithiol</text>
        <dbReference type="Rhea" id="RHEA:23252"/>
        <dbReference type="Rhea" id="RHEA-COMP:10698"/>
        <dbReference type="Rhea" id="RHEA-COMP:10700"/>
        <dbReference type="ChEBI" id="CHEBI:15377"/>
        <dbReference type="ChEBI" id="CHEBI:29950"/>
        <dbReference type="ChEBI" id="CHEBI:50058"/>
        <dbReference type="ChEBI" id="CHEBI:57930"/>
        <dbReference type="ChEBI" id="CHEBI:73316"/>
        <dbReference type="EC" id="1.17.4.1"/>
    </reaction>
</comment>
<keyword evidence="5 11" id="KW-0547">Nucleotide-binding</keyword>
<sequence length="866" mass="97730">MIPSLTLEKNKTYKYEQVLKKALKYFNGDEMAATTWMKKYAVKNEDGLYEETTPEDMHHRMAREFAKIEDKFGNDTSHENLSEYGKTRTNLTEEDIFGLFKDFKYVIPQGSVMSALGHPHMIASLSNCVVVPSTYDSYGGIMHTDQQLVQLFKRRCGVGVDISGLRPANAKVSNAAGSTTGAVSFMHRFSDTTREVAQNGRRGALMLTIDIAHPDVEDFVTIKQDLSKVTGANISVRLSDEFMKAVVEDKEYTHRWPIDAPIDEAKYVKIIKAKDLWETIISCAHKTAEPGLIFWDRQHWYSTSSVYPGFENASTNPCSEIAMQGGDSCRLIALNLYSFVDNPFTDKATFNKKKFYEVAYESQRLMDDLVELELGHIERIMDKIKSDPEPDHIKASELATWELLYNTGKIGRRTGLGFTALADCVAALGHAIDSTEALNAVDEIMRTKFEAEFDSSIDMAIQRGAFGNFDPEVEKTSEFVQMMEKEFPAIYKRMMENGRRNISISTVAPTGTLSMLAQTSSGIEPVFMLGYKRRRKINSAADDAKVTFVDDMGDSWEEFDVFHPKLNEWMKVTGETDINLSPYAGSTAPEIDWIKRVELQALVQKYVTHSISSTINLPEDIEVDKVAQIYIESWKKGLKGITVYRDGSRSGVLVSSDDKKEKTEAEMQEADEKALSNFSKSFGVTSAPKRPKKLQADVIRFQNDYEKWMAVVGKIDGRPYEIFTGRLEDSFNLPPFVEEGWVIKNKIENGENRYDFQFIDKEGYRTTIEGLSRSFNKEFWNYAKLISGVLRHGMPINYIVDLVSDLSLYDDNINTWKNGVARALKRYIPDGTVAADKKCPSCGDPNGLIYEEGCLNCKSCGHSKCG</sequence>
<name>A0A9X4MVZ9_9FLAO</name>
<dbReference type="EC" id="1.17.4.1" evidence="11"/>
<dbReference type="PANTHER" id="PTHR43371">
    <property type="entry name" value="VITAMIN B12-DEPENDENT RIBONUCLEOTIDE REDUCTASE"/>
    <property type="match status" value="1"/>
</dbReference>
<evidence type="ECO:0000313" key="14">
    <source>
        <dbReference type="EMBL" id="MDG4945893.1"/>
    </source>
</evidence>
<dbReference type="GO" id="GO:0071897">
    <property type="term" value="P:DNA biosynthetic process"/>
    <property type="evidence" value="ECO:0007669"/>
    <property type="project" value="UniProtKB-KW"/>
</dbReference>
<keyword evidence="7" id="KW-0215">Deoxyribonucleotide synthesis</keyword>
<dbReference type="PRINTS" id="PR01183">
    <property type="entry name" value="RIBORDTASEM1"/>
</dbReference>
<dbReference type="InterPro" id="IPR050862">
    <property type="entry name" value="RdRp_reductase_class-2"/>
</dbReference>